<evidence type="ECO:0000256" key="1">
    <source>
        <dbReference type="ARBA" id="ARBA00006484"/>
    </source>
</evidence>
<reference evidence="4 5" key="1">
    <citation type="submission" date="2019-11" db="EMBL/GenBank/DDBJ databases">
        <title>Type strains purchased from KCTC, JCM and DSMZ.</title>
        <authorList>
            <person name="Lu H."/>
        </authorList>
    </citation>
    <scope>NUCLEOTIDE SEQUENCE [LARGE SCALE GENOMIC DNA]</scope>
    <source>
        <strain evidence="4 5">JCM 31587</strain>
    </source>
</reference>
<dbReference type="PANTHER" id="PTHR44196:SF1">
    <property type="entry name" value="DEHYDROGENASE_REDUCTASE SDR FAMILY MEMBER 7B"/>
    <property type="match status" value="1"/>
</dbReference>
<dbReference type="InterPro" id="IPR020904">
    <property type="entry name" value="Sc_DH/Rdtase_CS"/>
</dbReference>
<evidence type="ECO:0000313" key="5">
    <source>
        <dbReference type="Proteomes" id="UP000472320"/>
    </source>
</evidence>
<dbReference type="PRINTS" id="PR00081">
    <property type="entry name" value="GDHRDH"/>
</dbReference>
<sequence length="237" mass="24705">MNLKDSVVFITGANRGLGLQLAKAALAAGAKKVYGAARDPKSVTLPGVTPVQLDVTNHDEIAAVTRELKDVNVLINNAGIVRAGGILADNALEQARAELETNLIGPMLLSKGFAPALKANGGGAIVNILSVLAWYSQGPTNTYSMSKSAAWALTNGLRIELAPQGTLVVGAHMGYMETDMTAGYEVAKIKPEEVAAQIFKALAEGKEEVLADDLTRQVKLGINAELPAYIAAARTAA</sequence>
<dbReference type="RefSeq" id="WP_155452286.1">
    <property type="nucleotide sequence ID" value="NZ_WNKX01000001.1"/>
</dbReference>
<organism evidence="4 5">
    <name type="scientific">Massilia eburnea</name>
    <dbReference type="NCBI Taxonomy" id="1776165"/>
    <lineage>
        <taxon>Bacteria</taxon>
        <taxon>Pseudomonadati</taxon>
        <taxon>Pseudomonadota</taxon>
        <taxon>Betaproteobacteria</taxon>
        <taxon>Burkholderiales</taxon>
        <taxon>Oxalobacteraceae</taxon>
        <taxon>Telluria group</taxon>
        <taxon>Massilia</taxon>
    </lineage>
</organism>
<keyword evidence="5" id="KW-1185">Reference proteome</keyword>
<proteinExistence type="inferred from homology"/>
<dbReference type="InterPro" id="IPR002347">
    <property type="entry name" value="SDR_fam"/>
</dbReference>
<evidence type="ECO:0000313" key="4">
    <source>
        <dbReference type="EMBL" id="MTW09316.1"/>
    </source>
</evidence>
<dbReference type="EMBL" id="WNKX01000001">
    <property type="protein sequence ID" value="MTW09316.1"/>
    <property type="molecule type" value="Genomic_DNA"/>
</dbReference>
<name>A0A6L6QC12_9BURK</name>
<dbReference type="PRINTS" id="PR00080">
    <property type="entry name" value="SDRFAMILY"/>
</dbReference>
<protein>
    <submittedName>
        <fullName evidence="4">SDR family oxidoreductase</fullName>
    </submittedName>
</protein>
<dbReference type="SUPFAM" id="SSF51735">
    <property type="entry name" value="NAD(P)-binding Rossmann-fold domains"/>
    <property type="match status" value="1"/>
</dbReference>
<dbReference type="GO" id="GO:0016491">
    <property type="term" value="F:oxidoreductase activity"/>
    <property type="evidence" value="ECO:0007669"/>
    <property type="project" value="UniProtKB-KW"/>
</dbReference>
<evidence type="ECO:0000256" key="2">
    <source>
        <dbReference type="ARBA" id="ARBA00023002"/>
    </source>
</evidence>
<dbReference type="InterPro" id="IPR036291">
    <property type="entry name" value="NAD(P)-bd_dom_sf"/>
</dbReference>
<dbReference type="Gene3D" id="3.40.50.720">
    <property type="entry name" value="NAD(P)-binding Rossmann-like Domain"/>
    <property type="match status" value="1"/>
</dbReference>
<gene>
    <name evidence="4" type="ORF">GM658_01765</name>
</gene>
<dbReference type="Pfam" id="PF00106">
    <property type="entry name" value="adh_short"/>
    <property type="match status" value="1"/>
</dbReference>
<comment type="caution">
    <text evidence="4">The sequence shown here is derived from an EMBL/GenBank/DDBJ whole genome shotgun (WGS) entry which is preliminary data.</text>
</comment>
<keyword evidence="2" id="KW-0560">Oxidoreductase</keyword>
<accession>A0A6L6QC12</accession>
<dbReference type="PROSITE" id="PS00061">
    <property type="entry name" value="ADH_SHORT"/>
    <property type="match status" value="1"/>
</dbReference>
<dbReference type="AlphaFoldDB" id="A0A6L6QC12"/>
<dbReference type="NCBIfam" id="NF006117">
    <property type="entry name" value="PRK08264.1-3"/>
    <property type="match status" value="1"/>
</dbReference>
<dbReference type="PANTHER" id="PTHR44196">
    <property type="entry name" value="DEHYDROGENASE/REDUCTASE SDR FAMILY MEMBER 7B"/>
    <property type="match status" value="1"/>
</dbReference>
<dbReference type="Proteomes" id="UP000472320">
    <property type="component" value="Unassembled WGS sequence"/>
</dbReference>
<dbReference type="OrthoDB" id="5786478at2"/>
<dbReference type="NCBIfam" id="NF006119">
    <property type="entry name" value="PRK08264.1-5"/>
    <property type="match status" value="1"/>
</dbReference>
<comment type="similarity">
    <text evidence="1 3">Belongs to the short-chain dehydrogenases/reductases (SDR) family.</text>
</comment>
<dbReference type="GO" id="GO:0016020">
    <property type="term" value="C:membrane"/>
    <property type="evidence" value="ECO:0007669"/>
    <property type="project" value="TreeGrafter"/>
</dbReference>
<evidence type="ECO:0000256" key="3">
    <source>
        <dbReference type="RuleBase" id="RU000363"/>
    </source>
</evidence>